<reference evidence="2 3" key="1">
    <citation type="journal article" date="2020" name="Nat. Food">
        <title>A phased Vanilla planifolia genome enables genetic improvement of flavour and production.</title>
        <authorList>
            <person name="Hasing T."/>
            <person name="Tang H."/>
            <person name="Brym M."/>
            <person name="Khazi F."/>
            <person name="Huang T."/>
            <person name="Chambers A.H."/>
        </authorList>
    </citation>
    <scope>NUCLEOTIDE SEQUENCE [LARGE SCALE GENOMIC DNA]</scope>
    <source>
        <tissue evidence="2">Leaf</tissue>
    </source>
</reference>
<evidence type="ECO:0000313" key="3">
    <source>
        <dbReference type="Proteomes" id="UP000636800"/>
    </source>
</evidence>
<dbReference type="EMBL" id="JADCNL010000005">
    <property type="protein sequence ID" value="KAG0481498.1"/>
    <property type="molecule type" value="Genomic_DNA"/>
</dbReference>
<dbReference type="PANTHER" id="PTHR34049:SF1">
    <property type="entry name" value="F-BOX PROTEIN SKIP27"/>
    <property type="match status" value="1"/>
</dbReference>
<dbReference type="PANTHER" id="PTHR34049">
    <property type="entry name" value="F-BOX PROTEIN SKIP27"/>
    <property type="match status" value="1"/>
</dbReference>
<dbReference type="OrthoDB" id="283111at2759"/>
<evidence type="ECO:0000259" key="1">
    <source>
        <dbReference type="PROSITE" id="PS50181"/>
    </source>
</evidence>
<dbReference type="InterPro" id="IPR001810">
    <property type="entry name" value="F-box_dom"/>
</dbReference>
<protein>
    <recommendedName>
        <fullName evidence="1">F-box domain-containing protein</fullName>
    </recommendedName>
</protein>
<dbReference type="InterPro" id="IPR036047">
    <property type="entry name" value="F-box-like_dom_sf"/>
</dbReference>
<sequence length="164" mass="18450">MARGLKRIGSTELHSGCWEVPSSPRFKANITIRKRNTPTKSRDCSSRVFHPEFNDGPIQGGEESTVLDLLPPEVLVNILSKVQHSDLQHLLLVSKFVKEAAVVARETHFLYNTPLPKPAFNCGLDPSDSDVKGSPITLKQRWAFRSRLQESRLSSLCIKLFRDL</sequence>
<gene>
    <name evidence="2" type="ORF">HPP92_012356</name>
</gene>
<accession>A0A835R0S9</accession>
<dbReference type="AlphaFoldDB" id="A0A835R0S9"/>
<organism evidence="2 3">
    <name type="scientific">Vanilla planifolia</name>
    <name type="common">Vanilla</name>
    <dbReference type="NCBI Taxonomy" id="51239"/>
    <lineage>
        <taxon>Eukaryota</taxon>
        <taxon>Viridiplantae</taxon>
        <taxon>Streptophyta</taxon>
        <taxon>Embryophyta</taxon>
        <taxon>Tracheophyta</taxon>
        <taxon>Spermatophyta</taxon>
        <taxon>Magnoliopsida</taxon>
        <taxon>Liliopsida</taxon>
        <taxon>Asparagales</taxon>
        <taxon>Orchidaceae</taxon>
        <taxon>Vanilloideae</taxon>
        <taxon>Vanilleae</taxon>
        <taxon>Vanilla</taxon>
    </lineage>
</organism>
<dbReference type="SUPFAM" id="SSF81383">
    <property type="entry name" value="F-box domain"/>
    <property type="match status" value="1"/>
</dbReference>
<dbReference type="PROSITE" id="PS50181">
    <property type="entry name" value="FBOX"/>
    <property type="match status" value="1"/>
</dbReference>
<dbReference type="InterPro" id="IPR045286">
    <property type="entry name" value="FBS1-like"/>
</dbReference>
<feature type="domain" description="F-box" evidence="1">
    <location>
        <begin position="64"/>
        <end position="112"/>
    </location>
</feature>
<dbReference type="CDD" id="cd09917">
    <property type="entry name" value="F-box_SF"/>
    <property type="match status" value="1"/>
</dbReference>
<dbReference type="Pfam" id="PF00646">
    <property type="entry name" value="F-box"/>
    <property type="match status" value="1"/>
</dbReference>
<evidence type="ECO:0000313" key="2">
    <source>
        <dbReference type="EMBL" id="KAG0481498.1"/>
    </source>
</evidence>
<name>A0A835R0S9_VANPL</name>
<comment type="caution">
    <text evidence="2">The sequence shown here is derived from an EMBL/GenBank/DDBJ whole genome shotgun (WGS) entry which is preliminary data.</text>
</comment>
<keyword evidence="3" id="KW-1185">Reference proteome</keyword>
<dbReference type="Proteomes" id="UP000636800">
    <property type="component" value="Chromosome 5"/>
</dbReference>
<proteinExistence type="predicted"/>